<accession>D6PB91</accession>
<sequence length="61" mass="6710">MLNPESELIIESGRGTSNLPAKDNTTDNNIDVNSAEVAPKEECSSGFFCTWSNIRYDVVMV</sequence>
<evidence type="ECO:0000256" key="1">
    <source>
        <dbReference type="SAM" id="MobiDB-lite"/>
    </source>
</evidence>
<protein>
    <submittedName>
        <fullName evidence="2">Uncharacterized protein</fullName>
    </submittedName>
</protein>
<dbReference type="EMBL" id="GU942960">
    <property type="protein sequence ID" value="ADD92992.1"/>
    <property type="molecule type" value="Genomic_DNA"/>
</dbReference>
<reference evidence="2" key="1">
    <citation type="journal article" date="2010" name="ISME J.">
        <title>Metagenome of the Mediterranean deep chlorophyll maximum studied by direct and fosmid library 454 pyrosequencing.</title>
        <authorList>
            <person name="Ghai R."/>
            <person name="Martin-Cuadrado A.B."/>
            <person name="Molto A.G."/>
            <person name="Heredia I.G."/>
            <person name="Cabrera R."/>
            <person name="Martin J."/>
            <person name="Verdu M."/>
            <person name="Deschamps P."/>
            <person name="Moreira D."/>
            <person name="Lopez-Garcia P."/>
            <person name="Mira A."/>
            <person name="Rodriguez-Valera F."/>
        </authorList>
    </citation>
    <scope>NUCLEOTIDE SEQUENCE</scope>
</reference>
<dbReference type="AlphaFoldDB" id="D6PB91"/>
<feature type="region of interest" description="Disordered" evidence="1">
    <location>
        <begin position="1"/>
        <end position="27"/>
    </location>
</feature>
<name>D6PB91_9ARCH</name>
<evidence type="ECO:0000313" key="2">
    <source>
        <dbReference type="EMBL" id="ADD92992.1"/>
    </source>
</evidence>
<organism evidence="2">
    <name type="scientific">uncultured archaeon MedDCM-OCT-S04-C163</name>
    <dbReference type="NCBI Taxonomy" id="743086"/>
    <lineage>
        <taxon>Archaea</taxon>
        <taxon>environmental samples</taxon>
    </lineage>
</organism>
<proteinExistence type="predicted"/>